<evidence type="ECO:0000313" key="3">
    <source>
        <dbReference type="Proteomes" id="UP000323164"/>
    </source>
</evidence>
<dbReference type="RefSeq" id="WP_149352266.1">
    <property type="nucleotide sequence ID" value="NZ_VTRV01000036.1"/>
</dbReference>
<protein>
    <submittedName>
        <fullName evidence="2">Nitrogen fixation protein FixH</fullName>
    </submittedName>
</protein>
<dbReference type="Pfam" id="PF05751">
    <property type="entry name" value="FixH"/>
    <property type="match status" value="1"/>
</dbReference>
<dbReference type="InterPro" id="IPR008620">
    <property type="entry name" value="FixH"/>
</dbReference>
<feature type="transmembrane region" description="Helical" evidence="1">
    <location>
        <begin position="12"/>
        <end position="34"/>
    </location>
</feature>
<keyword evidence="1" id="KW-0812">Transmembrane</keyword>
<reference evidence="2 3" key="1">
    <citation type="submission" date="2019-08" db="EMBL/GenBank/DDBJ databases">
        <title>Draft genome sequence of Lysobacter sp. UKS-15.</title>
        <authorList>
            <person name="Im W.-T."/>
        </authorList>
    </citation>
    <scope>NUCLEOTIDE SEQUENCE [LARGE SCALE GENOMIC DNA]</scope>
    <source>
        <strain evidence="2 3">UKS-15</strain>
    </source>
</reference>
<accession>A0A5D8Z8R9</accession>
<keyword evidence="3" id="KW-1185">Reference proteome</keyword>
<keyword evidence="1" id="KW-0472">Membrane</keyword>
<comment type="caution">
    <text evidence="2">The sequence shown here is derived from an EMBL/GenBank/DDBJ whole genome shotgun (WGS) entry which is preliminary data.</text>
</comment>
<dbReference type="OrthoDB" id="5948217at2"/>
<gene>
    <name evidence="2" type="ORF">FW784_05040</name>
</gene>
<evidence type="ECO:0000313" key="2">
    <source>
        <dbReference type="EMBL" id="TZF90522.1"/>
    </source>
</evidence>
<dbReference type="EMBL" id="VTRV01000036">
    <property type="protein sequence ID" value="TZF90522.1"/>
    <property type="molecule type" value="Genomic_DNA"/>
</dbReference>
<sequence>MDTAARSQWSNPVMWLVVGLPLVSMVFGIGLVVIADRDADDAIVDKVDRTGQMQVANLDADSRAKQLRLGAVMRFTGDAVQVIPVQGAFDRHAPLRLSLLHPAHSAADRVVIVQPDALGWHAASTVDARQEWNVRLEPMDAHWRISGRLPRGQHAVALQPAMQDPG</sequence>
<keyword evidence="1" id="KW-1133">Transmembrane helix</keyword>
<organism evidence="2 3">
    <name type="scientific">Cognatilysobacter lacus</name>
    <dbReference type="NCBI Taxonomy" id="1643323"/>
    <lineage>
        <taxon>Bacteria</taxon>
        <taxon>Pseudomonadati</taxon>
        <taxon>Pseudomonadota</taxon>
        <taxon>Gammaproteobacteria</taxon>
        <taxon>Lysobacterales</taxon>
        <taxon>Lysobacteraceae</taxon>
        <taxon>Cognatilysobacter</taxon>
    </lineage>
</organism>
<proteinExistence type="predicted"/>
<dbReference type="Proteomes" id="UP000323164">
    <property type="component" value="Unassembled WGS sequence"/>
</dbReference>
<evidence type="ECO:0000256" key="1">
    <source>
        <dbReference type="SAM" id="Phobius"/>
    </source>
</evidence>
<dbReference type="AlphaFoldDB" id="A0A5D8Z8R9"/>
<name>A0A5D8Z8R9_9GAMM</name>